<evidence type="ECO:0000256" key="3">
    <source>
        <dbReference type="ARBA" id="ARBA00022833"/>
    </source>
</evidence>
<keyword evidence="7" id="KW-1185">Reference proteome</keyword>
<dbReference type="FunFam" id="3.30.160.60:FF:000007">
    <property type="entry name" value="Basic krueppel-like factor 3"/>
    <property type="match status" value="1"/>
</dbReference>
<dbReference type="SUPFAM" id="SSF57667">
    <property type="entry name" value="beta-beta-alpha zinc fingers"/>
    <property type="match status" value="2"/>
</dbReference>
<keyword evidence="1" id="KW-0479">Metal-binding</keyword>
<keyword evidence="2 4" id="KW-0863">Zinc-finger</keyword>
<feature type="domain" description="C2H2-type" evidence="6">
    <location>
        <begin position="361"/>
        <end position="390"/>
    </location>
</feature>
<dbReference type="PANTHER" id="PTHR23235:SF120">
    <property type="entry name" value="KRUPPEL-LIKE FACTOR 15"/>
    <property type="match status" value="1"/>
</dbReference>
<dbReference type="InterPro" id="IPR036236">
    <property type="entry name" value="Znf_C2H2_sf"/>
</dbReference>
<dbReference type="Gene3D" id="3.30.160.60">
    <property type="entry name" value="Classic Zinc Finger"/>
    <property type="match status" value="3"/>
</dbReference>
<feature type="compositionally biased region" description="Polar residues" evidence="5">
    <location>
        <begin position="274"/>
        <end position="318"/>
    </location>
</feature>
<feature type="compositionally biased region" description="Low complexity" evidence="5">
    <location>
        <begin position="256"/>
        <end position="269"/>
    </location>
</feature>
<feature type="domain" description="C2H2-type" evidence="6">
    <location>
        <begin position="391"/>
        <end position="418"/>
    </location>
</feature>
<dbReference type="GO" id="GO:0000981">
    <property type="term" value="F:DNA-binding transcription factor activity, RNA polymerase II-specific"/>
    <property type="evidence" value="ECO:0007669"/>
    <property type="project" value="TreeGrafter"/>
</dbReference>
<dbReference type="SMART" id="SM00355">
    <property type="entry name" value="ZnF_C2H2"/>
    <property type="match status" value="3"/>
</dbReference>
<evidence type="ECO:0000256" key="4">
    <source>
        <dbReference type="PROSITE-ProRule" id="PRU00042"/>
    </source>
</evidence>
<reference evidence="8" key="1">
    <citation type="submission" date="2025-08" db="UniProtKB">
        <authorList>
            <consortium name="RefSeq"/>
        </authorList>
    </citation>
    <scope>IDENTIFICATION</scope>
</reference>
<protein>
    <submittedName>
        <fullName evidence="8">Krueppel-like factor 12</fullName>
    </submittedName>
</protein>
<accession>A0A6P7S7J6</accession>
<dbReference type="InterPro" id="IPR013087">
    <property type="entry name" value="Znf_C2H2_type"/>
</dbReference>
<evidence type="ECO:0000313" key="8">
    <source>
        <dbReference type="RefSeq" id="XP_029634167.1"/>
    </source>
</evidence>
<feature type="compositionally biased region" description="Low complexity" evidence="5">
    <location>
        <begin position="102"/>
        <end position="134"/>
    </location>
</feature>
<evidence type="ECO:0000259" key="6">
    <source>
        <dbReference type="PROSITE" id="PS50157"/>
    </source>
</evidence>
<dbReference type="AlphaFoldDB" id="A0A6P7S7J6"/>
<dbReference type="KEGG" id="osn:115209783"/>
<evidence type="ECO:0000256" key="1">
    <source>
        <dbReference type="ARBA" id="ARBA00022723"/>
    </source>
</evidence>
<organism evidence="7 8">
    <name type="scientific">Octopus sinensis</name>
    <name type="common">East Asian common octopus</name>
    <dbReference type="NCBI Taxonomy" id="2607531"/>
    <lineage>
        <taxon>Eukaryota</taxon>
        <taxon>Metazoa</taxon>
        <taxon>Spiralia</taxon>
        <taxon>Lophotrochozoa</taxon>
        <taxon>Mollusca</taxon>
        <taxon>Cephalopoda</taxon>
        <taxon>Coleoidea</taxon>
        <taxon>Octopodiformes</taxon>
        <taxon>Octopoda</taxon>
        <taxon>Incirrata</taxon>
        <taxon>Octopodidae</taxon>
        <taxon>Octopus</taxon>
    </lineage>
</organism>
<dbReference type="GO" id="GO:0008270">
    <property type="term" value="F:zinc ion binding"/>
    <property type="evidence" value="ECO:0007669"/>
    <property type="project" value="UniProtKB-KW"/>
</dbReference>
<dbReference type="PROSITE" id="PS50157">
    <property type="entry name" value="ZINC_FINGER_C2H2_2"/>
    <property type="match status" value="3"/>
</dbReference>
<dbReference type="GO" id="GO:0000978">
    <property type="term" value="F:RNA polymerase II cis-regulatory region sequence-specific DNA binding"/>
    <property type="evidence" value="ECO:0007669"/>
    <property type="project" value="TreeGrafter"/>
</dbReference>
<gene>
    <name evidence="8" type="primary">LOC115209783</name>
</gene>
<dbReference type="PROSITE" id="PS00028">
    <property type="entry name" value="ZINC_FINGER_C2H2_1"/>
    <property type="match status" value="3"/>
</dbReference>
<evidence type="ECO:0000256" key="2">
    <source>
        <dbReference type="ARBA" id="ARBA00022771"/>
    </source>
</evidence>
<dbReference type="Proteomes" id="UP000515154">
    <property type="component" value="Linkage group LG3"/>
</dbReference>
<feature type="domain" description="C2H2-type" evidence="6">
    <location>
        <begin position="331"/>
        <end position="360"/>
    </location>
</feature>
<proteinExistence type="predicted"/>
<keyword evidence="3" id="KW-0862">Zinc</keyword>
<feature type="region of interest" description="Disordered" evidence="5">
    <location>
        <begin position="95"/>
        <end position="134"/>
    </location>
</feature>
<dbReference type="PANTHER" id="PTHR23235">
    <property type="entry name" value="KRUEPPEL-LIKE TRANSCRIPTION FACTOR"/>
    <property type="match status" value="1"/>
</dbReference>
<sequence>MMMEEFIPLCSSLAREQYTLQRLNSSKEENDVGTLTELRCASPLNSWNRDGLGDDVYLEYLFSQGLADTIDPARSPTNIKSRLCSPCSSPVTSHLVGHTDGSQSSSSSLSDISSNTSELSMDLSSSSNSSTSSSCYSNGNDSLDNCDSFDEVFSLSDNELIVLGVGLQSLMHTALDGCTPERFHSPQDQHYYQVPQQLYKLNNNINNATILTSRNKRQTNSRLNSAIRHKIFNFDDTDINNCNLSDSLTKILSSNISTNKGSKTSNTSCKKNEQNGITNANKNQSKTNNATKNRGSKVNNAGNVSSRASNGVSNRTTGCNNKEAKNEEKIYHCTFDGCVKVYSKSSHLKAHLRRHTGEKPFDCTWPGCGWRFSRSDELARHKRSHSGIKPYQCKLCEKRFSRSDHLSKHLKVHRKKASS</sequence>
<dbReference type="RefSeq" id="XP_029634167.1">
    <property type="nucleotide sequence ID" value="XM_029778307.2"/>
</dbReference>
<name>A0A6P7S7J6_9MOLL</name>
<evidence type="ECO:0000313" key="7">
    <source>
        <dbReference type="Proteomes" id="UP000515154"/>
    </source>
</evidence>
<evidence type="ECO:0000256" key="5">
    <source>
        <dbReference type="SAM" id="MobiDB-lite"/>
    </source>
</evidence>
<dbReference type="Pfam" id="PF00096">
    <property type="entry name" value="zf-C2H2"/>
    <property type="match status" value="3"/>
</dbReference>
<feature type="region of interest" description="Disordered" evidence="5">
    <location>
        <begin position="256"/>
        <end position="318"/>
    </location>
</feature>